<sequence>MNWSELLTQEIESTYAVTKGLFELTDDEMLQWKPATGSNWMTTGQLLKHITIACGGSMRGFVTGDWGLPEGVDVHSLSTEEMLAPAETMQAVGSVAEAKKLLEEDERLALSLVSECSEKDLDTKQTTAPWDQTELILGHRLLQMVDHLKVHKAQLFYYLKLQNKAVHTGNLWGM</sequence>
<dbReference type="InterPro" id="IPR034660">
    <property type="entry name" value="DinB/YfiT-like"/>
</dbReference>
<evidence type="ECO:0000313" key="2">
    <source>
        <dbReference type="EMBL" id="PWW82886.1"/>
    </source>
</evidence>
<comment type="caution">
    <text evidence="2">The sequence shown here is derived from an EMBL/GenBank/DDBJ whole genome shotgun (WGS) entry which is preliminary data.</text>
</comment>
<dbReference type="InterPro" id="IPR024775">
    <property type="entry name" value="DinB-like"/>
</dbReference>
<dbReference type="Pfam" id="PF12867">
    <property type="entry name" value="DinB_2"/>
    <property type="match status" value="1"/>
</dbReference>
<organism evidence="2 3">
    <name type="scientific">Prosthecochloris marina</name>
    <dbReference type="NCBI Taxonomy" id="2017681"/>
    <lineage>
        <taxon>Bacteria</taxon>
        <taxon>Pseudomonadati</taxon>
        <taxon>Chlorobiota</taxon>
        <taxon>Chlorobiia</taxon>
        <taxon>Chlorobiales</taxon>
        <taxon>Chlorobiaceae</taxon>
        <taxon>Prosthecochloris</taxon>
    </lineage>
</organism>
<dbReference type="OrthoDB" id="595157at2"/>
<keyword evidence="3" id="KW-1185">Reference proteome</keyword>
<accession>A0A317TB42</accession>
<feature type="domain" description="DinB-like" evidence="1">
    <location>
        <begin position="11"/>
        <end position="155"/>
    </location>
</feature>
<dbReference type="SUPFAM" id="SSF109854">
    <property type="entry name" value="DinB/YfiT-like putative metalloenzymes"/>
    <property type="match status" value="1"/>
</dbReference>
<evidence type="ECO:0000313" key="3">
    <source>
        <dbReference type="Proteomes" id="UP000246278"/>
    </source>
</evidence>
<dbReference type="RefSeq" id="WP_110022601.1">
    <property type="nucleotide sequence ID" value="NZ_PDNZ01000002.1"/>
</dbReference>
<name>A0A317TB42_9CHLB</name>
<dbReference type="Gene3D" id="1.20.120.450">
    <property type="entry name" value="dinb family like domain"/>
    <property type="match status" value="1"/>
</dbReference>
<gene>
    <name evidence="2" type="ORF">CR164_03880</name>
</gene>
<protein>
    <recommendedName>
        <fullName evidence="1">DinB-like domain-containing protein</fullName>
    </recommendedName>
</protein>
<dbReference type="AlphaFoldDB" id="A0A317TB42"/>
<dbReference type="Proteomes" id="UP000246278">
    <property type="component" value="Unassembled WGS sequence"/>
</dbReference>
<proteinExistence type="predicted"/>
<reference evidence="3" key="1">
    <citation type="submission" date="2017-10" db="EMBL/GenBank/DDBJ databases">
        <authorList>
            <person name="Gaisin V.A."/>
            <person name="Rysina M.S."/>
            <person name="Grouzdev D.S."/>
        </authorList>
    </citation>
    <scope>NUCLEOTIDE SEQUENCE [LARGE SCALE GENOMIC DNA]</scope>
    <source>
        <strain evidence="3">V1</strain>
    </source>
</reference>
<evidence type="ECO:0000259" key="1">
    <source>
        <dbReference type="Pfam" id="PF12867"/>
    </source>
</evidence>
<dbReference type="EMBL" id="PDNZ01000002">
    <property type="protein sequence ID" value="PWW82886.1"/>
    <property type="molecule type" value="Genomic_DNA"/>
</dbReference>